<evidence type="ECO:0000256" key="1">
    <source>
        <dbReference type="SAM" id="MobiDB-lite"/>
    </source>
</evidence>
<feature type="compositionally biased region" description="Polar residues" evidence="1">
    <location>
        <begin position="63"/>
        <end position="73"/>
    </location>
</feature>
<accession>A0A542XA77</accession>
<dbReference type="AlphaFoldDB" id="A0A542XA77"/>
<dbReference type="EMBL" id="VFOK01000001">
    <property type="protein sequence ID" value="TQL32727.1"/>
    <property type="molecule type" value="Genomic_DNA"/>
</dbReference>
<dbReference type="OrthoDB" id="4870057at2"/>
<organism evidence="2 3">
    <name type="scientific">Barrientosiimonas humi</name>
    <dbReference type="NCBI Taxonomy" id="999931"/>
    <lineage>
        <taxon>Bacteria</taxon>
        <taxon>Bacillati</taxon>
        <taxon>Actinomycetota</taxon>
        <taxon>Actinomycetes</taxon>
        <taxon>Micrococcales</taxon>
        <taxon>Dermacoccaceae</taxon>
        <taxon>Barrientosiimonas</taxon>
    </lineage>
</organism>
<protein>
    <submittedName>
        <fullName evidence="2">Uncharacterized protein</fullName>
    </submittedName>
</protein>
<keyword evidence="3" id="KW-1185">Reference proteome</keyword>
<comment type="caution">
    <text evidence="2">The sequence shown here is derived from an EMBL/GenBank/DDBJ whole genome shotgun (WGS) entry which is preliminary data.</text>
</comment>
<reference evidence="2 3" key="1">
    <citation type="submission" date="2019-06" db="EMBL/GenBank/DDBJ databases">
        <title>Sequencing the genomes of 1000 actinobacteria strains.</title>
        <authorList>
            <person name="Klenk H.-P."/>
        </authorList>
    </citation>
    <scope>NUCLEOTIDE SEQUENCE [LARGE SCALE GENOMIC DNA]</scope>
    <source>
        <strain evidence="2 3">DSM 24617</strain>
    </source>
</reference>
<dbReference type="Proteomes" id="UP000318336">
    <property type="component" value="Unassembled WGS sequence"/>
</dbReference>
<gene>
    <name evidence="2" type="ORF">FB554_0859</name>
</gene>
<evidence type="ECO:0000313" key="2">
    <source>
        <dbReference type="EMBL" id="TQL32727.1"/>
    </source>
</evidence>
<evidence type="ECO:0000313" key="3">
    <source>
        <dbReference type="Proteomes" id="UP000318336"/>
    </source>
</evidence>
<name>A0A542XA77_9MICO</name>
<sequence>MSVLMHRCRACGHATGWHEPRSRGYSSCSCCNRGAAQADPAPQLQQTYGHPGGRPEPLYPPGSTRNSGTMHASTTCDCGACRAAYDRLQQGESAAG</sequence>
<proteinExistence type="predicted"/>
<feature type="region of interest" description="Disordered" evidence="1">
    <location>
        <begin position="41"/>
        <end position="73"/>
    </location>
</feature>
<dbReference type="RefSeq" id="WP_142004783.1">
    <property type="nucleotide sequence ID" value="NZ_CAJTBP010000001.1"/>
</dbReference>